<keyword evidence="2" id="KW-0694">RNA-binding</keyword>
<organism evidence="8">
    <name type="scientific">Candidatus Fermentithermobacillus carboniphilus</name>
    <dbReference type="NCBI Taxonomy" id="3085328"/>
    <lineage>
        <taxon>Bacteria</taxon>
        <taxon>Bacillati</taxon>
        <taxon>Bacillota</taxon>
        <taxon>Candidatus Fermentithermobacillia</taxon>
        <taxon>Candidatus Fermentithermobacillales</taxon>
        <taxon>Candidatus Fermentithermobacillaceae</taxon>
        <taxon>Candidatus Fermentithermobacillus</taxon>
    </lineage>
</organism>
<dbReference type="Gene3D" id="3.30.70.1890">
    <property type="match status" value="1"/>
</dbReference>
<evidence type="ECO:0000256" key="1">
    <source>
        <dbReference type="ARBA" id="ARBA00005937"/>
    </source>
</evidence>
<dbReference type="Pfam" id="PF21350">
    <property type="entry name" value="Cas6_I-A"/>
    <property type="match status" value="1"/>
</dbReference>
<dbReference type="GO" id="GO:0051607">
    <property type="term" value="P:defense response to virus"/>
    <property type="evidence" value="ECO:0007669"/>
    <property type="project" value="UniProtKB-KW"/>
</dbReference>
<sequence length="263" mass="29080">MVVERGTCMHLTIHLRPYATPFAIPIHYNYYLQAAIYEGLSKEVGGFFHDTGFEYEGRKLKLFTFSRLLGKSTLDREKGEFSFSGDVTFIVSSPIKQFCSSLATGFLKLGSVRIASVPFSVTAVEVAEPQATGTSLLVRAMSPVTVYSTMTKYDGSKYTCYFDPREPEFQRLILSNLAKKYQVLTQEEPPQTPPFRIVPKGVPKLSIVDYKGTVVKGYSCLFLLEGPPQLLQIALDAGLGAKNSQGFGCIIPEQPVPAKTVHI</sequence>
<dbReference type="InterPro" id="IPR045747">
    <property type="entry name" value="CRISPR-assoc_prot_Cas6_N_sf"/>
</dbReference>
<dbReference type="GO" id="GO:0016788">
    <property type="term" value="F:hydrolase activity, acting on ester bonds"/>
    <property type="evidence" value="ECO:0007669"/>
    <property type="project" value="InterPro"/>
</dbReference>
<evidence type="ECO:0000256" key="2">
    <source>
        <dbReference type="ARBA" id="ARBA00022884"/>
    </source>
</evidence>
<accession>A0AAT9LBQ2</accession>
<dbReference type="NCBIfam" id="TIGR01877">
    <property type="entry name" value="cas_cas6"/>
    <property type="match status" value="1"/>
</dbReference>
<gene>
    <name evidence="8" type="primary">cas6</name>
    <name evidence="8" type="ORF">IMF26_11130</name>
</gene>
<evidence type="ECO:0000256" key="3">
    <source>
        <dbReference type="ARBA" id="ARBA00023118"/>
    </source>
</evidence>
<dbReference type="InterPro" id="IPR049435">
    <property type="entry name" value="Cas_Cas6_C"/>
</dbReference>
<dbReference type="PANTHER" id="PTHR36984">
    <property type="entry name" value="CRISPR-ASSOCIATED ENDORIBONUCLEASE CAS6 1"/>
    <property type="match status" value="1"/>
</dbReference>
<proteinExistence type="inferred from homology"/>
<protein>
    <recommendedName>
        <fullName evidence="4">CRISPR-associated endoribonuclease</fullName>
    </recommendedName>
</protein>
<dbReference type="AlphaFoldDB" id="A0AAT9LBQ2"/>
<dbReference type="InterPro" id="IPR010156">
    <property type="entry name" value="CRISPR-assoc_prot_Cas6"/>
</dbReference>
<feature type="active site" description="Proton acceptor" evidence="6">
    <location>
        <position position="37"/>
    </location>
</feature>
<dbReference type="CDD" id="cd21140">
    <property type="entry name" value="Cas6_I-like"/>
    <property type="match status" value="1"/>
</dbReference>
<dbReference type="Pfam" id="PF01881">
    <property type="entry name" value="Cas_Cas6_C"/>
    <property type="match status" value="1"/>
</dbReference>
<comment type="function">
    <text evidence="4">CRISPR (clustered regularly interspaced short palindromic repeat), is an adaptive immune system that provides protection against mobile genetic elements (viruses, transposable elements and conjugative plasmids). CRISPR clusters contain sequences complementary to antecedent mobile elements and target invading nucleic acids. CRISPR clusters are transcribed and processed into CRISPR RNA (crRNA).</text>
</comment>
<evidence type="ECO:0000313" key="8">
    <source>
        <dbReference type="EMBL" id="QUL98532.1"/>
    </source>
</evidence>
<evidence type="ECO:0000259" key="7">
    <source>
        <dbReference type="Pfam" id="PF01881"/>
    </source>
</evidence>
<feature type="active site" description="Proton donor" evidence="6">
    <location>
        <position position="49"/>
    </location>
</feature>
<name>A0AAT9LBQ2_9FIRM</name>
<evidence type="ECO:0000256" key="4">
    <source>
        <dbReference type="PIRNR" id="PIRNR005054"/>
    </source>
</evidence>
<dbReference type="PIRSF" id="PIRSF005054">
    <property type="entry name" value="PF1131"/>
    <property type="match status" value="1"/>
</dbReference>
<feature type="domain" description="CRISPR associated protein Cas6 C-terminal" evidence="7">
    <location>
        <begin position="128"/>
        <end position="250"/>
    </location>
</feature>
<evidence type="ECO:0000256" key="6">
    <source>
        <dbReference type="PIRSR" id="PIRSR005054-50"/>
    </source>
</evidence>
<feature type="site" description="Transition state stabilizer" evidence="5">
    <location>
        <position position="61"/>
    </location>
</feature>
<dbReference type="Gene3D" id="3.30.70.1900">
    <property type="match status" value="1"/>
</dbReference>
<dbReference type="KEGG" id="fcz:IMF26_11130"/>
<reference evidence="8" key="1">
    <citation type="submission" date="2020-10" db="EMBL/GenBank/DDBJ databases">
        <authorList>
            <person name="Kadnikov V."/>
            <person name="Beletsky A.V."/>
            <person name="Mardanov A.V."/>
            <person name="Karnachuk O.V."/>
            <person name="Ravin N.V."/>
        </authorList>
    </citation>
    <scope>NUCLEOTIDE SEQUENCE</scope>
    <source>
        <strain evidence="8">Bu02</strain>
    </source>
</reference>
<keyword evidence="3" id="KW-0051">Antiviral defense</keyword>
<dbReference type="GO" id="GO:0003723">
    <property type="term" value="F:RNA binding"/>
    <property type="evidence" value="ECO:0007669"/>
    <property type="project" value="UniProtKB-KW"/>
</dbReference>
<evidence type="ECO:0000256" key="5">
    <source>
        <dbReference type="PIRSR" id="PIRSR005054-1"/>
    </source>
</evidence>
<reference evidence="8" key="2">
    <citation type="journal article" date="2023" name="Biology">
        <title>Prokaryotic Life Associated with Coal-Fire Gas Vents Revealed by Metagenomics.</title>
        <authorList>
            <person name="Kadnikov V.V."/>
            <person name="Mardanov A.V."/>
            <person name="Beletsky A.V."/>
            <person name="Karnachuk O.V."/>
            <person name="Ravin N.V."/>
        </authorList>
    </citation>
    <scope>NUCLEOTIDE SEQUENCE</scope>
    <source>
        <strain evidence="8">Bu02</strain>
    </source>
</reference>
<dbReference type="PANTHER" id="PTHR36984:SF1">
    <property type="entry name" value="CRISPR-ASSOCIATED ENDORIBONUCLEASE CAS6 1"/>
    <property type="match status" value="1"/>
</dbReference>
<dbReference type="EMBL" id="CP062796">
    <property type="protein sequence ID" value="QUL98532.1"/>
    <property type="molecule type" value="Genomic_DNA"/>
</dbReference>
<comment type="similarity">
    <text evidence="1 4">Belongs to the CRISPR-associated protein Cas6/Cse3/CasE family.</text>
</comment>